<feature type="region of interest" description="Disordered" evidence="5">
    <location>
        <begin position="1445"/>
        <end position="1473"/>
    </location>
</feature>
<accession>A0A507AX88</accession>
<dbReference type="EC" id="3.4.22.49" evidence="2"/>
<evidence type="ECO:0000313" key="8">
    <source>
        <dbReference type="Proteomes" id="UP000319257"/>
    </source>
</evidence>
<dbReference type="GO" id="GO:0004197">
    <property type="term" value="F:cysteine-type endopeptidase activity"/>
    <property type="evidence" value="ECO:0007669"/>
    <property type="project" value="InterPro"/>
</dbReference>
<evidence type="ECO:0000256" key="2">
    <source>
        <dbReference type="ARBA" id="ARBA00012489"/>
    </source>
</evidence>
<dbReference type="GO" id="GO:0051307">
    <property type="term" value="P:meiotic chromosome separation"/>
    <property type="evidence" value="ECO:0007669"/>
    <property type="project" value="TreeGrafter"/>
</dbReference>
<dbReference type="PANTHER" id="PTHR12792:SF0">
    <property type="entry name" value="SEPARIN"/>
    <property type="match status" value="1"/>
</dbReference>
<evidence type="ECO:0000256" key="5">
    <source>
        <dbReference type="SAM" id="MobiDB-lite"/>
    </source>
</evidence>
<evidence type="ECO:0000313" key="7">
    <source>
        <dbReference type="EMBL" id="TPX12107.1"/>
    </source>
</evidence>
<feature type="compositionally biased region" description="Low complexity" evidence="5">
    <location>
        <begin position="1326"/>
        <end position="1349"/>
    </location>
</feature>
<reference evidence="7 8" key="1">
    <citation type="submission" date="2019-06" db="EMBL/GenBank/DDBJ databases">
        <title>Draft genome sequence of the filamentous fungus Phialemoniopsis curvata isolated from diesel fuel.</title>
        <authorList>
            <person name="Varaljay V.A."/>
            <person name="Lyon W.J."/>
            <person name="Crouch A.L."/>
            <person name="Drake C.E."/>
            <person name="Hollomon J.M."/>
            <person name="Nadeau L.J."/>
            <person name="Nunn H.S."/>
            <person name="Stevenson B.S."/>
            <person name="Bojanowski C.L."/>
            <person name="Crookes-Goodson W.J."/>
        </authorList>
    </citation>
    <scope>NUCLEOTIDE SEQUENCE [LARGE SCALE GENOMIC DNA]</scope>
    <source>
        <strain evidence="7 8">D216</strain>
    </source>
</reference>
<dbReference type="InParanoid" id="A0A507AX88"/>
<dbReference type="GeneID" id="41974669"/>
<comment type="caution">
    <text evidence="7">The sequence shown here is derived from an EMBL/GenBank/DDBJ whole genome shotgun (WGS) entry which is preliminary data.</text>
</comment>
<keyword evidence="8" id="KW-1185">Reference proteome</keyword>
<protein>
    <recommendedName>
        <fullName evidence="2">separase</fullName>
        <ecNumber evidence="2">3.4.22.49</ecNumber>
    </recommendedName>
</protein>
<feature type="compositionally biased region" description="Basic and acidic residues" evidence="5">
    <location>
        <begin position="1313"/>
        <end position="1322"/>
    </location>
</feature>
<dbReference type="STRING" id="1093900.A0A507AX88"/>
<organism evidence="7 8">
    <name type="scientific">Thyridium curvatum</name>
    <dbReference type="NCBI Taxonomy" id="1093900"/>
    <lineage>
        <taxon>Eukaryota</taxon>
        <taxon>Fungi</taxon>
        <taxon>Dikarya</taxon>
        <taxon>Ascomycota</taxon>
        <taxon>Pezizomycotina</taxon>
        <taxon>Sordariomycetes</taxon>
        <taxon>Sordariomycetidae</taxon>
        <taxon>Thyridiales</taxon>
        <taxon>Thyridiaceae</taxon>
        <taxon>Thyridium</taxon>
    </lineage>
</organism>
<dbReference type="InterPro" id="IPR005314">
    <property type="entry name" value="Peptidase_C50"/>
</dbReference>
<keyword evidence="3" id="KW-0378">Hydrolase</keyword>
<sequence>MASQNPQAEAVRTAIGSISTCTSATTLALKELLLPKEPRPENQSTTGRRTAAKGAATTTNTRTPSAAKSRSKKDKPNDSPNSALSDKEKAVLATEVVNAILKLLADASKSVPATPARRSPQDGELVRTVARNALRRSNSAPMTPLHARSLNRVTTSPVAVAKQAANSIPSPSNGCLAAVECGRVAFTALRTLQSSGKVTLPELQLEAGMSSFIGRLIGLGMQEQAVKELRVLKQRLDGAPNTTKKTVKDTVAEGVSSSQSIAEIINFETVPDSQQGLSLATTAQLQALRVLSTLKKPSFIEAALPFLKASKTSPLSLLLQSANLKGSDRGKIARQIENLSQLVLSLAPSIASKDDGLAVEPRLSVSPVVALELQVIGIEARLQWWALAKHQGDVDKDILSPLSRCLSAYVRRSRAERASYKLCNKSFEHIMSVVRIHDLRPSSTSKSPIASINQLLASVAREGGYIEEAIASVEKLYNTLDRDEDSAARRCSIAAQLLSLHLKQPSQYLKDETLLNEVLEGVQGPLKGDTTELEELLMNICQLRKSAMSLLIKRVQDEASPEHLLESHRHLLEAFVFHCPRFCLRWLGKPPASKSSTKDFLRYEQRRQLLSKSIHHILDSALVVAKLHIDERRIVWAQLDSVLQDSLTLLDYMGDSNTSTTSTSFYVKISHFYYLQYNTLRQQSTDPTDVEPLRALRKSIDCIRYRSRQEKERSQIIQKLERMAELCRSLGRGAEALGALQAIRSTFVEEGVLREIAESLNTQPPSVAWTSNMKSLGLSRSLAEISKLEQVAVDWTSELTEPEKIAVLEHQLHFESMRRTRSSHRPSLSDANVEALLRAYYPTQFPVRRYRTLLRLLATSMQDRDVIADIQSQINATQGLIENQDLGDDSSLRSYLPHYQNLYTSLTGLIAGFPQLATLEECLATWTDLVEAHASEEDLNKYLDGPSDLLAHLQSVADFTRTMGHETILTKVLGLSAKISKVLSDSTQEGLDLKYKSHLATHYVAIGESARAQDILNSGKQTHSLNDVSLETRLGFHLSFAEYFIAVGETAEAEVHLEQACQANHDTQTRARLSRGQRKALVAQASFLQSLASLKKGDSHHALLVARNGVKILFQEWSKLEKDRQSDSTIDASLSEDQQGLNETSQTDLEQPQECSMSPDEVCSPAFWALFYPLFRSLSSLSTLYAHMGMFQETLYYAEQANKIANSTGSSIYIASSEAWLGSVWLKAAKPDKSLSFLNAARSNLEEANFSSQIATIARDMGVMFGKLQDSKAEAEMMQKAQSIMVSVVENMAKVVQDDQSVLETKMARMTLKEKPAREARKPRIPAQRKPATKATKAKTKTTAAQFQQPPTSENLAVLALNSTIMVQKLSSCVKQRDWDAAKAIVQTMEGLPPSSLSTVSGKVARASYLLGYSIDQMARDAVFSVIQDSTLSFPAVASSGGDRYGRLSLTKQSPAGKTRAPSTSQTRDSAKEAGLPGFLESLREAQECLLEAHSIASVKGDAGQLHRISGMLQNAVVLISAACSAKPRLMSHPGFATCIVEMARNMTWRRERKVLLLEKAPAKTEGLDWPTATASLDARRSSLGFSSDVNRFQHDFIDIIPKDWSVVSISLSENKHDLYITRLQATQSPFVLRLPLERASSRDADNEVFNFQQGRSELLDIIEKANASCHDARDMSVKGAKSSWWAEREALDERLKDLLVNVEQIWLGGFKGIFSQQPRRADLHAKFQKGFQKILDKHLPSRRQVRGRRTKAASAPKVSLDPRILDLFVGLGDVTVPDCDLDDALNDLLYFVVDILQFHGERNAYDEIDFDSMVVETFDELHSYHSAINNSAEPAGRSHTILVLDKALHVFPWESLPCMQGQAVSRVPSLACLRRLILDQQQQASSANTTEDSVVQQDMSLASQPSGHHVSLTSGTYILNPSVDLKTTQATFDKPLASALCPGWKRIVAREPSEADFEAALTERDVLLYFGHGSGAQYIRGRTIRRLDKCRAAVLLMGCSSASLVYNGDFEVYGPAWNYMMAGCPAVVGTLWDVTDRDIDRLAGRLFEEWGLLARGTFAEKQSKSGGGAKGRRAAKAVDDATAAEAEGAEDASLVEAVTKARDACRFKYLTAAAVCVYGIPVFITRDS</sequence>
<proteinExistence type="predicted"/>
<feature type="region of interest" description="Disordered" evidence="5">
    <location>
        <begin position="1313"/>
        <end position="1349"/>
    </location>
</feature>
<feature type="compositionally biased region" description="Polar residues" evidence="5">
    <location>
        <begin position="1450"/>
        <end position="1468"/>
    </location>
</feature>
<evidence type="ECO:0000256" key="3">
    <source>
        <dbReference type="ARBA" id="ARBA00022801"/>
    </source>
</evidence>
<dbReference type="GO" id="GO:0005737">
    <property type="term" value="C:cytoplasm"/>
    <property type="evidence" value="ECO:0007669"/>
    <property type="project" value="TreeGrafter"/>
</dbReference>
<dbReference type="Pfam" id="PF03568">
    <property type="entry name" value="Separin_C"/>
    <property type="match status" value="1"/>
</dbReference>
<keyword evidence="4" id="KW-0159">Chromosome partition</keyword>
<dbReference type="InterPro" id="IPR030397">
    <property type="entry name" value="SEPARIN_core_dom"/>
</dbReference>
<dbReference type="PROSITE" id="PS51700">
    <property type="entry name" value="SEPARIN"/>
    <property type="match status" value="1"/>
</dbReference>
<dbReference type="GO" id="GO:0006508">
    <property type="term" value="P:proteolysis"/>
    <property type="evidence" value="ECO:0007669"/>
    <property type="project" value="InterPro"/>
</dbReference>
<comment type="catalytic activity">
    <reaction evidence="1">
        <text>All bonds known to be hydrolyzed by this endopeptidase have arginine in P1 and an acidic residue in P4. P6 is often occupied by an acidic residue or by a hydroxy-amino-acid residue, the phosphorylation of which enhances cleavage.</text>
        <dbReference type="EC" id="3.4.22.49"/>
    </reaction>
</comment>
<feature type="region of interest" description="Disordered" evidence="5">
    <location>
        <begin position="1128"/>
        <end position="1156"/>
    </location>
</feature>
<dbReference type="PANTHER" id="PTHR12792">
    <property type="entry name" value="EXTRA SPINDLE POLES 1-RELATED"/>
    <property type="match status" value="1"/>
</dbReference>
<dbReference type="RefSeq" id="XP_030993818.1">
    <property type="nucleotide sequence ID" value="XM_031141942.1"/>
</dbReference>
<feature type="region of interest" description="Disordered" evidence="5">
    <location>
        <begin position="31"/>
        <end position="86"/>
    </location>
</feature>
<feature type="compositionally biased region" description="Low complexity" evidence="5">
    <location>
        <begin position="44"/>
        <end position="68"/>
    </location>
</feature>
<dbReference type="Gene3D" id="1.25.40.10">
    <property type="entry name" value="Tetratricopeptide repeat domain"/>
    <property type="match status" value="1"/>
</dbReference>
<evidence type="ECO:0000256" key="1">
    <source>
        <dbReference type="ARBA" id="ARBA00000451"/>
    </source>
</evidence>
<evidence type="ECO:0000259" key="6">
    <source>
        <dbReference type="PROSITE" id="PS51700"/>
    </source>
</evidence>
<dbReference type="InterPro" id="IPR011990">
    <property type="entry name" value="TPR-like_helical_dom_sf"/>
</dbReference>
<dbReference type="GO" id="GO:0044732">
    <property type="term" value="C:mitotic spindle pole body"/>
    <property type="evidence" value="ECO:0007669"/>
    <property type="project" value="TreeGrafter"/>
</dbReference>
<dbReference type="GO" id="GO:0005634">
    <property type="term" value="C:nucleus"/>
    <property type="evidence" value="ECO:0007669"/>
    <property type="project" value="InterPro"/>
</dbReference>
<dbReference type="EMBL" id="SKBQ01000043">
    <property type="protein sequence ID" value="TPX12107.1"/>
    <property type="molecule type" value="Genomic_DNA"/>
</dbReference>
<gene>
    <name evidence="7" type="ORF">E0L32_007222</name>
</gene>
<dbReference type="GO" id="GO:0072686">
    <property type="term" value="C:mitotic spindle"/>
    <property type="evidence" value="ECO:0007669"/>
    <property type="project" value="TreeGrafter"/>
</dbReference>
<evidence type="ECO:0000256" key="4">
    <source>
        <dbReference type="ARBA" id="ARBA00022829"/>
    </source>
</evidence>
<feature type="domain" description="Peptidase C50" evidence="6">
    <location>
        <begin position="1913"/>
        <end position="2011"/>
    </location>
</feature>
<name>A0A507AX88_9PEZI</name>
<dbReference type="OrthoDB" id="10255632at2759"/>
<dbReference type="Proteomes" id="UP000319257">
    <property type="component" value="Unassembled WGS sequence"/>
</dbReference>